<feature type="region of interest" description="Disordered" evidence="1">
    <location>
        <begin position="118"/>
        <end position="141"/>
    </location>
</feature>
<proteinExistence type="predicted"/>
<dbReference type="AlphaFoldDB" id="A0A9N7YX86"/>
<reference evidence="2" key="1">
    <citation type="submission" date="2020-03" db="EMBL/GenBank/DDBJ databases">
        <authorList>
            <person name="Weist P."/>
        </authorList>
    </citation>
    <scope>NUCLEOTIDE SEQUENCE</scope>
</reference>
<protein>
    <submittedName>
        <fullName evidence="2">Uncharacterized protein</fullName>
    </submittedName>
</protein>
<gene>
    <name evidence="2" type="ORF">PLEPLA_LOCUS29574</name>
</gene>
<comment type="caution">
    <text evidence="2">The sequence shown here is derived from an EMBL/GenBank/DDBJ whole genome shotgun (WGS) entry which is preliminary data.</text>
</comment>
<dbReference type="Proteomes" id="UP001153269">
    <property type="component" value="Unassembled WGS sequence"/>
</dbReference>
<organism evidence="2 3">
    <name type="scientific">Pleuronectes platessa</name>
    <name type="common">European plaice</name>
    <dbReference type="NCBI Taxonomy" id="8262"/>
    <lineage>
        <taxon>Eukaryota</taxon>
        <taxon>Metazoa</taxon>
        <taxon>Chordata</taxon>
        <taxon>Craniata</taxon>
        <taxon>Vertebrata</taxon>
        <taxon>Euteleostomi</taxon>
        <taxon>Actinopterygii</taxon>
        <taxon>Neopterygii</taxon>
        <taxon>Teleostei</taxon>
        <taxon>Neoteleostei</taxon>
        <taxon>Acanthomorphata</taxon>
        <taxon>Carangaria</taxon>
        <taxon>Pleuronectiformes</taxon>
        <taxon>Pleuronectoidei</taxon>
        <taxon>Pleuronectidae</taxon>
        <taxon>Pleuronectes</taxon>
    </lineage>
</organism>
<accession>A0A9N7YX86</accession>
<dbReference type="EMBL" id="CADEAL010002724">
    <property type="protein sequence ID" value="CAB1441847.1"/>
    <property type="molecule type" value="Genomic_DNA"/>
</dbReference>
<keyword evidence="3" id="KW-1185">Reference proteome</keyword>
<evidence type="ECO:0000313" key="2">
    <source>
        <dbReference type="EMBL" id="CAB1441847.1"/>
    </source>
</evidence>
<feature type="compositionally biased region" description="Basic residues" evidence="1">
    <location>
        <begin position="120"/>
        <end position="131"/>
    </location>
</feature>
<sequence length="239" mass="26639">MAWRSFVPIAFVTAQKSVAPWVKTLAGTDICPPLSGAESLHRRSPLRGLTHALGARADSVVSLTMVTEIRRRRSCKELVEVSLGKGRVGAGKKTTSTRAFFHTLSTLIIISCPPAAPCKEHKKKNKKKKSPQPRSRPDQSVARIRKQTFKENEMPPLIGHTALVFPAQSSNRYLRDKQPSATDIESSHTVFEVNVLDTCAFVFDTREFHPLSVSPWAGLPLPLLTKRCEEEEEEKEEVE</sequence>
<name>A0A9N7YX86_PLEPL</name>
<evidence type="ECO:0000313" key="3">
    <source>
        <dbReference type="Proteomes" id="UP001153269"/>
    </source>
</evidence>
<evidence type="ECO:0000256" key="1">
    <source>
        <dbReference type="SAM" id="MobiDB-lite"/>
    </source>
</evidence>